<dbReference type="InterPro" id="IPR016181">
    <property type="entry name" value="Acyl_CoA_acyltransferase"/>
</dbReference>
<dbReference type="Pfam" id="PF13480">
    <property type="entry name" value="Acetyltransf_6"/>
    <property type="match status" value="1"/>
</dbReference>
<dbReference type="EMBL" id="JBJHZZ010000002">
    <property type="protein sequence ID" value="MFL0246229.1"/>
    <property type="molecule type" value="Genomic_DNA"/>
</dbReference>
<dbReference type="Gene3D" id="3.40.630.30">
    <property type="match status" value="1"/>
</dbReference>
<proteinExistence type="predicted"/>
<evidence type="ECO:0000313" key="3">
    <source>
        <dbReference type="Proteomes" id="UP001623591"/>
    </source>
</evidence>
<keyword evidence="3" id="KW-1185">Reference proteome</keyword>
<comment type="caution">
    <text evidence="2">The sequence shown here is derived from an EMBL/GenBank/DDBJ whole genome shotgun (WGS) entry which is preliminary data.</text>
</comment>
<dbReference type="Proteomes" id="UP001623591">
    <property type="component" value="Unassembled WGS sequence"/>
</dbReference>
<feature type="domain" description="BioF2-like acetyltransferase" evidence="1">
    <location>
        <begin position="174"/>
        <end position="313"/>
    </location>
</feature>
<dbReference type="RefSeq" id="WP_406768706.1">
    <property type="nucleotide sequence ID" value="NZ_JBJHZZ010000002.1"/>
</dbReference>
<dbReference type="SUPFAM" id="SSF55729">
    <property type="entry name" value="Acyl-CoA N-acyltransferases (Nat)"/>
    <property type="match status" value="1"/>
</dbReference>
<gene>
    <name evidence="2" type="ORF">ACJDUG_04450</name>
</gene>
<dbReference type="InterPro" id="IPR038740">
    <property type="entry name" value="BioF2-like_GNAT_dom"/>
</dbReference>
<organism evidence="2 3">
    <name type="scientific">Candidatus Clostridium stratigraminis</name>
    <dbReference type="NCBI Taxonomy" id="3381661"/>
    <lineage>
        <taxon>Bacteria</taxon>
        <taxon>Bacillati</taxon>
        <taxon>Bacillota</taxon>
        <taxon>Clostridia</taxon>
        <taxon>Eubacteriales</taxon>
        <taxon>Clostridiaceae</taxon>
        <taxon>Clostridium</taxon>
    </lineage>
</organism>
<accession>A0ABW8T0Z5</accession>
<evidence type="ECO:0000313" key="2">
    <source>
        <dbReference type="EMBL" id="MFL0246229.1"/>
    </source>
</evidence>
<evidence type="ECO:0000259" key="1">
    <source>
        <dbReference type="Pfam" id="PF13480"/>
    </source>
</evidence>
<sequence length="363" mass="44548">MKTSIINNINVFYKLEEDWRNLCRKIDNYEIFYSWEWICTFIKSMELSNINPYVLITEDKDNIISILPLCLEIRKIGIKKVKVLRFIVNRTVDYYNFLIDKDYNKYDVIKSLINELYKLSDWDLIELQNLNTRHRETLMINEVLKLFKGLKCIKEINVITPYLYYNEMIIKMNSKQIKDIQRREKKLQRENEVKYCLNVKWDREVWNALIKLHKLRWSQSVFIKKEYIEFYESLIPYLEETKQLEFSYATINNEIAAIHFGFKCKEKVYYYIPIYLNKYSSTGIGAIFLYKIIEHYKDNYIIFDFLRGDEIYKFDWTDLATENLNYYIVKQNNKYLKVYLKFMLKMKENKFVRNIYNKIRKRN</sequence>
<name>A0ABW8T0Z5_9CLOT</name>
<reference evidence="2 3" key="1">
    <citation type="submission" date="2024-11" db="EMBL/GenBank/DDBJ databases">
        <authorList>
            <person name="Heng Y.C."/>
            <person name="Lim A.C.H."/>
            <person name="Lee J.K.Y."/>
            <person name="Kittelmann S."/>
        </authorList>
    </citation>
    <scope>NUCLEOTIDE SEQUENCE [LARGE SCALE GENOMIC DNA]</scope>
    <source>
        <strain evidence="2 3">WILCCON 0185</strain>
    </source>
</reference>
<protein>
    <submittedName>
        <fullName evidence="2">GNAT family N-acetyltransferase</fullName>
    </submittedName>
</protein>